<proteinExistence type="predicted"/>
<dbReference type="OrthoDB" id="186490at2"/>
<sequence length="244" mass="24890">MLNAAPLALASAAALGLVLAPGPGGTVHRTPPAAQPVTLPVTMADTGGGTQLVTAVASSLSATTGTVGWWARSGSRWRLVGSAPARFGARGLADGATRRQDTDTTPTGLYGLPFAFGNTAAPAGTTLPYRAVTPSSWWCEDVASTSYNRWVSPLPADCRASESEHLDRYPVQYAHAVVIDFNYAAPVKGRGAGIFLHVNGSGATAGCVSVPASAMTALTAWLEPSAKPHIAIGTTGGSTAVTRY</sequence>
<protein>
    <submittedName>
        <fullName evidence="3">L,D-peptidoglycan transpeptidase YkuD, ErfK/YbiS/YcfS/YnhG family</fullName>
    </submittedName>
</protein>
<accession>A0A1H8NTT8</accession>
<gene>
    <name evidence="3" type="ORF">SAMN05216267_102394</name>
</gene>
<dbReference type="EMBL" id="FODD01000023">
    <property type="protein sequence ID" value="SEO33014.1"/>
    <property type="molecule type" value="Genomic_DNA"/>
</dbReference>
<evidence type="ECO:0000259" key="2">
    <source>
        <dbReference type="Pfam" id="PF03734"/>
    </source>
</evidence>
<feature type="chain" id="PRO_5038654496" evidence="1">
    <location>
        <begin position="21"/>
        <end position="244"/>
    </location>
</feature>
<dbReference type="PANTHER" id="PTHR38589">
    <property type="entry name" value="BLR0621 PROTEIN"/>
    <property type="match status" value="1"/>
</dbReference>
<evidence type="ECO:0000256" key="1">
    <source>
        <dbReference type="SAM" id="SignalP"/>
    </source>
</evidence>
<keyword evidence="1" id="KW-0732">Signal</keyword>
<dbReference type="RefSeq" id="WP_069463965.1">
    <property type="nucleotide sequence ID" value="NZ_FODD01000023.1"/>
</dbReference>
<dbReference type="PANTHER" id="PTHR38589:SF1">
    <property type="entry name" value="BLR0621 PROTEIN"/>
    <property type="match status" value="1"/>
</dbReference>
<dbReference type="Pfam" id="PF03734">
    <property type="entry name" value="YkuD"/>
    <property type="match status" value="1"/>
</dbReference>
<dbReference type="STRING" id="310780.SAMN05216267_102394"/>
<evidence type="ECO:0000313" key="3">
    <source>
        <dbReference type="EMBL" id="SEO33014.1"/>
    </source>
</evidence>
<dbReference type="AlphaFoldDB" id="A0A1H8NTT8"/>
<keyword evidence="4" id="KW-1185">Reference proteome</keyword>
<reference evidence="3 4" key="1">
    <citation type="submission" date="2016-10" db="EMBL/GenBank/DDBJ databases">
        <authorList>
            <person name="de Groot N.N."/>
        </authorList>
    </citation>
    <scope>NUCLEOTIDE SEQUENCE [LARGE SCALE GENOMIC DNA]</scope>
    <source>
        <strain evidence="3 4">CGMCC 4.2026</strain>
    </source>
</reference>
<feature type="domain" description="L,D-TPase catalytic" evidence="2">
    <location>
        <begin position="79"/>
        <end position="225"/>
    </location>
</feature>
<name>A0A1H8NTT8_9ACTN</name>
<dbReference type="GO" id="GO:0016740">
    <property type="term" value="F:transferase activity"/>
    <property type="evidence" value="ECO:0007669"/>
    <property type="project" value="InterPro"/>
</dbReference>
<feature type="signal peptide" evidence="1">
    <location>
        <begin position="1"/>
        <end position="20"/>
    </location>
</feature>
<evidence type="ECO:0000313" key="4">
    <source>
        <dbReference type="Proteomes" id="UP000181951"/>
    </source>
</evidence>
<dbReference type="Proteomes" id="UP000181951">
    <property type="component" value="Unassembled WGS sequence"/>
</dbReference>
<organism evidence="3 4">
    <name type="scientific">Actinacidiphila rubida</name>
    <dbReference type="NCBI Taxonomy" id="310780"/>
    <lineage>
        <taxon>Bacteria</taxon>
        <taxon>Bacillati</taxon>
        <taxon>Actinomycetota</taxon>
        <taxon>Actinomycetes</taxon>
        <taxon>Kitasatosporales</taxon>
        <taxon>Streptomycetaceae</taxon>
        <taxon>Actinacidiphila</taxon>
    </lineage>
</organism>
<dbReference type="InterPro" id="IPR005490">
    <property type="entry name" value="LD_TPept_cat_dom"/>
</dbReference>